<sequence>MFSVSIFHLRVMGVVTIILLGLPTVIHWIAYIRQRSTLTYKRVVASRLACLTYHSVAFILYTIGLITLLVLPEDCVVFRGVFSTAYYVQKYLMYRFIYAKAVLFDVMDQLPRIRYWTRIWIWYFTFVTTALVIISANTCEIDNAQNSCSMDVGVLYIVSIALSNVGDVVCVLFCIVLLTPQLIFKNDETLHTPRGTVYVKNAATMLVSIFSTVVVMSIKLSQALRTPDQVPKRDFAALDMLDTCINVLSLNCVFPIKYFWNALACPVKKTIVNGIKEIDEVPDQKDPQGDQDSKDSQGYPSLPLRLFSTIPQKAEAAQKGSTGDGLLCGPGTRQGHGKSGALAAESSIEGKCTRAITRPYDSNRAPNPSVMRIPGTQSYQSQSPSCSKSVKSPESLR</sequence>
<feature type="region of interest" description="Disordered" evidence="1">
    <location>
        <begin position="279"/>
        <end position="299"/>
    </location>
</feature>
<dbReference type="AlphaFoldDB" id="A0A7S2QS97"/>
<keyword evidence="2" id="KW-0472">Membrane</keyword>
<feature type="compositionally biased region" description="Basic and acidic residues" evidence="1">
    <location>
        <begin position="279"/>
        <end position="295"/>
    </location>
</feature>
<dbReference type="EMBL" id="HBHC01000658">
    <property type="protein sequence ID" value="CAD9650262.1"/>
    <property type="molecule type" value="Transcribed_RNA"/>
</dbReference>
<keyword evidence="2" id="KW-1133">Transmembrane helix</keyword>
<feature type="transmembrane region" description="Helical" evidence="2">
    <location>
        <begin position="6"/>
        <end position="30"/>
    </location>
</feature>
<evidence type="ECO:0000256" key="1">
    <source>
        <dbReference type="SAM" id="MobiDB-lite"/>
    </source>
</evidence>
<proteinExistence type="predicted"/>
<accession>A0A7S2QS97</accession>
<protein>
    <submittedName>
        <fullName evidence="3">Uncharacterized protein</fullName>
    </submittedName>
</protein>
<gene>
    <name evidence="3" type="ORF">NSPH01132_LOCUS359</name>
</gene>
<organism evidence="3">
    <name type="scientific">Norrisiella sphaerica</name>
    <dbReference type="NCBI Taxonomy" id="552664"/>
    <lineage>
        <taxon>Eukaryota</taxon>
        <taxon>Sar</taxon>
        <taxon>Rhizaria</taxon>
        <taxon>Cercozoa</taxon>
        <taxon>Chlorarachniophyceae</taxon>
        <taxon>Norrisiella</taxon>
    </lineage>
</organism>
<feature type="compositionally biased region" description="Low complexity" evidence="1">
    <location>
        <begin position="377"/>
        <end position="397"/>
    </location>
</feature>
<feature type="region of interest" description="Disordered" evidence="1">
    <location>
        <begin position="314"/>
        <end position="397"/>
    </location>
</feature>
<reference evidence="3" key="1">
    <citation type="submission" date="2021-01" db="EMBL/GenBank/DDBJ databases">
        <authorList>
            <person name="Corre E."/>
            <person name="Pelletier E."/>
            <person name="Niang G."/>
            <person name="Scheremetjew M."/>
            <person name="Finn R."/>
            <person name="Kale V."/>
            <person name="Holt S."/>
            <person name="Cochrane G."/>
            <person name="Meng A."/>
            <person name="Brown T."/>
            <person name="Cohen L."/>
        </authorList>
    </citation>
    <scope>NUCLEOTIDE SEQUENCE</scope>
    <source>
        <strain evidence="3">BC52</strain>
    </source>
</reference>
<evidence type="ECO:0000313" key="3">
    <source>
        <dbReference type="EMBL" id="CAD9650262.1"/>
    </source>
</evidence>
<feature type="transmembrane region" description="Helical" evidence="2">
    <location>
        <begin position="119"/>
        <end position="136"/>
    </location>
</feature>
<name>A0A7S2QS97_9EUKA</name>
<feature type="transmembrane region" description="Helical" evidence="2">
    <location>
        <begin position="156"/>
        <end position="178"/>
    </location>
</feature>
<feature type="compositionally biased region" description="Gly residues" evidence="1">
    <location>
        <begin position="322"/>
        <end position="338"/>
    </location>
</feature>
<keyword evidence="2" id="KW-0812">Transmembrane</keyword>
<feature type="transmembrane region" description="Helical" evidence="2">
    <location>
        <begin position="51"/>
        <end position="71"/>
    </location>
</feature>
<evidence type="ECO:0000256" key="2">
    <source>
        <dbReference type="SAM" id="Phobius"/>
    </source>
</evidence>
<feature type="transmembrane region" description="Helical" evidence="2">
    <location>
        <begin position="198"/>
        <end position="218"/>
    </location>
</feature>